<dbReference type="AlphaFoldDB" id="A0ABD6C4Z1"/>
<dbReference type="Proteomes" id="UP001597185">
    <property type="component" value="Unassembled WGS sequence"/>
</dbReference>
<dbReference type="PROSITE" id="PS51257">
    <property type="entry name" value="PROKAR_LIPOPROTEIN"/>
    <property type="match status" value="1"/>
</dbReference>
<keyword evidence="2" id="KW-1185">Reference proteome</keyword>
<evidence type="ECO:0000313" key="1">
    <source>
        <dbReference type="EMBL" id="MFD1572487.1"/>
    </source>
</evidence>
<sequence length="234" mass="25384">MNRRDYFAVLGIGIAGTAGCTSIPTGFDPTESEPTESNELIRETYEGDGSALNEFSVENEGAILFEVESDDRLSADVIPADEDGSGTAFTIESRLSRIRKYSDIETGEYALDVTTNGEWKIIIEQHPPLGLKSVETPEFPLTISSETPDVFGPYNFDGFMSASTYSTAVSGLNFIDESGEWVESVGHGQTHLGETRDQGTINVEGPHWLVVTMNLALTGDDDPVEFEVTLEAPS</sequence>
<evidence type="ECO:0000313" key="2">
    <source>
        <dbReference type="Proteomes" id="UP001597185"/>
    </source>
</evidence>
<organism evidence="1 2">
    <name type="scientific">Halorubrum laminariae</name>
    <dbReference type="NCBI Taxonomy" id="1433523"/>
    <lineage>
        <taxon>Archaea</taxon>
        <taxon>Methanobacteriati</taxon>
        <taxon>Methanobacteriota</taxon>
        <taxon>Stenosarchaea group</taxon>
        <taxon>Halobacteria</taxon>
        <taxon>Halobacteriales</taxon>
        <taxon>Haloferacaceae</taxon>
        <taxon>Halorubrum</taxon>
    </lineage>
</organism>
<name>A0ABD6C4Z1_9EURY</name>
<proteinExistence type="predicted"/>
<dbReference type="RefSeq" id="WP_256407142.1">
    <property type="nucleotide sequence ID" value="NZ_JANHDL010000015.1"/>
</dbReference>
<gene>
    <name evidence="1" type="ORF">ACFR9T_18250</name>
</gene>
<accession>A0ABD6C4Z1</accession>
<reference evidence="1 2" key="1">
    <citation type="journal article" date="2019" name="Int. J. Syst. Evol. Microbiol.">
        <title>The Global Catalogue of Microorganisms (GCM) 10K type strain sequencing project: providing services to taxonomists for standard genome sequencing and annotation.</title>
        <authorList>
            <consortium name="The Broad Institute Genomics Platform"/>
            <consortium name="The Broad Institute Genome Sequencing Center for Infectious Disease"/>
            <person name="Wu L."/>
            <person name="Ma J."/>
        </authorList>
    </citation>
    <scope>NUCLEOTIDE SEQUENCE [LARGE SCALE GENOMIC DNA]</scope>
    <source>
        <strain evidence="1 2">CGMCC 1.12689</strain>
    </source>
</reference>
<comment type="caution">
    <text evidence="1">The sequence shown here is derived from an EMBL/GenBank/DDBJ whole genome shotgun (WGS) entry which is preliminary data.</text>
</comment>
<dbReference type="EMBL" id="JBHUDB010000031">
    <property type="protein sequence ID" value="MFD1572487.1"/>
    <property type="molecule type" value="Genomic_DNA"/>
</dbReference>
<protein>
    <submittedName>
        <fullName evidence="1">Uncharacterized protein</fullName>
    </submittedName>
</protein>